<dbReference type="PROSITE" id="PS50404">
    <property type="entry name" value="GST_NTER"/>
    <property type="match status" value="1"/>
</dbReference>
<dbReference type="AlphaFoldDB" id="A0AA37TWR1"/>
<feature type="domain" description="GST N-terminal" evidence="1">
    <location>
        <begin position="1"/>
        <end position="82"/>
    </location>
</feature>
<keyword evidence="4" id="KW-1185">Reference proteome</keyword>
<dbReference type="Gene3D" id="3.40.30.10">
    <property type="entry name" value="Glutaredoxin"/>
    <property type="match status" value="1"/>
</dbReference>
<protein>
    <submittedName>
        <fullName evidence="3">Glutathione S-transferase</fullName>
    </submittedName>
</protein>
<proteinExistence type="predicted"/>
<dbReference type="PANTHER" id="PTHR44051">
    <property type="entry name" value="GLUTATHIONE S-TRANSFERASE-RELATED"/>
    <property type="match status" value="1"/>
</dbReference>
<organism evidence="3 4">
    <name type="scientific">Paraferrimonas haliotis</name>
    <dbReference type="NCBI Taxonomy" id="2013866"/>
    <lineage>
        <taxon>Bacteria</taxon>
        <taxon>Pseudomonadati</taxon>
        <taxon>Pseudomonadota</taxon>
        <taxon>Gammaproteobacteria</taxon>
        <taxon>Alteromonadales</taxon>
        <taxon>Ferrimonadaceae</taxon>
        <taxon>Paraferrimonas</taxon>
    </lineage>
</organism>
<dbReference type="InterPro" id="IPR036282">
    <property type="entry name" value="Glutathione-S-Trfase_C_sf"/>
</dbReference>
<dbReference type="RefSeq" id="WP_179287579.1">
    <property type="nucleotide sequence ID" value="NZ_BSPO01000003.1"/>
</dbReference>
<dbReference type="InterPro" id="IPR040079">
    <property type="entry name" value="Glutathione_S-Trfase"/>
</dbReference>
<evidence type="ECO:0000313" key="4">
    <source>
        <dbReference type="Proteomes" id="UP001157439"/>
    </source>
</evidence>
<dbReference type="InterPro" id="IPR004045">
    <property type="entry name" value="Glutathione_S-Trfase_N"/>
</dbReference>
<gene>
    <name evidence="3" type="ORF">GCM10007894_24510</name>
</gene>
<comment type="caution">
    <text evidence="3">The sequence shown here is derived from an EMBL/GenBank/DDBJ whole genome shotgun (WGS) entry which is preliminary data.</text>
</comment>
<dbReference type="EMBL" id="BSPO01000003">
    <property type="protein sequence ID" value="GLS84474.1"/>
    <property type="molecule type" value="Genomic_DNA"/>
</dbReference>
<evidence type="ECO:0000313" key="3">
    <source>
        <dbReference type="EMBL" id="GLS84474.1"/>
    </source>
</evidence>
<dbReference type="InterPro" id="IPR036249">
    <property type="entry name" value="Thioredoxin-like_sf"/>
</dbReference>
<dbReference type="InterPro" id="IPR010987">
    <property type="entry name" value="Glutathione-S-Trfase_C-like"/>
</dbReference>
<dbReference type="SFLD" id="SFLDS00019">
    <property type="entry name" value="Glutathione_Transferase_(cytos"/>
    <property type="match status" value="1"/>
</dbReference>
<accession>A0AA37TWR1</accession>
<dbReference type="SUPFAM" id="SSF52833">
    <property type="entry name" value="Thioredoxin-like"/>
    <property type="match status" value="1"/>
</dbReference>
<dbReference type="CDD" id="cd03056">
    <property type="entry name" value="GST_N_4"/>
    <property type="match status" value="1"/>
</dbReference>
<dbReference type="Pfam" id="PF13409">
    <property type="entry name" value="GST_N_2"/>
    <property type="match status" value="1"/>
</dbReference>
<dbReference type="InterPro" id="IPR004046">
    <property type="entry name" value="GST_C"/>
</dbReference>
<evidence type="ECO:0000259" key="2">
    <source>
        <dbReference type="PROSITE" id="PS50405"/>
    </source>
</evidence>
<evidence type="ECO:0000259" key="1">
    <source>
        <dbReference type="PROSITE" id="PS50404"/>
    </source>
</evidence>
<reference evidence="3 4" key="1">
    <citation type="journal article" date="2014" name="Int. J. Syst. Evol. Microbiol.">
        <title>Complete genome sequence of Corynebacterium casei LMG S-19264T (=DSM 44701T), isolated from a smear-ripened cheese.</title>
        <authorList>
            <consortium name="US DOE Joint Genome Institute (JGI-PGF)"/>
            <person name="Walter F."/>
            <person name="Albersmeier A."/>
            <person name="Kalinowski J."/>
            <person name="Ruckert C."/>
        </authorList>
    </citation>
    <scope>NUCLEOTIDE SEQUENCE [LARGE SCALE GENOMIC DNA]</scope>
    <source>
        <strain evidence="3 4">NBRC 112785</strain>
    </source>
</reference>
<dbReference type="Gene3D" id="1.20.1050.10">
    <property type="match status" value="1"/>
</dbReference>
<name>A0AA37TWR1_9GAMM</name>
<feature type="domain" description="GST C-terminal" evidence="2">
    <location>
        <begin position="84"/>
        <end position="204"/>
    </location>
</feature>
<dbReference type="SUPFAM" id="SSF47616">
    <property type="entry name" value="GST C-terminal domain-like"/>
    <property type="match status" value="1"/>
</dbReference>
<dbReference type="SFLD" id="SFLDG01151">
    <property type="entry name" value="Main.2:_Nu-like"/>
    <property type="match status" value="1"/>
</dbReference>
<sequence length="204" mass="23112">MMTIYGDTRSGNCLKVKMICDLLDLGYRWQDVDVLSGETRSAEFLAINPSGKIPVIQLIDGRVVSESNAILYFLGVHSRLWPEDPFEQAQVMQWLNFEQYSHEPNVAVARFIKLYQGLPANRAAEHLRKLQGGYQALAVMEQHLARRRFLVSEHLTIADISLYAYTSCAHEGGFELGRFPAVARWLMQVASELLGNKQSESIHD</sequence>
<dbReference type="PROSITE" id="PS50405">
    <property type="entry name" value="GST_CTER"/>
    <property type="match status" value="1"/>
</dbReference>
<dbReference type="SFLD" id="SFLDG00358">
    <property type="entry name" value="Main_(cytGST)"/>
    <property type="match status" value="1"/>
</dbReference>
<dbReference type="Pfam" id="PF00043">
    <property type="entry name" value="GST_C"/>
    <property type="match status" value="1"/>
</dbReference>
<dbReference type="PANTHER" id="PTHR44051:SF2">
    <property type="entry name" value="HYPOTHETICAL GLUTATHIONE S-TRANSFERASE LIKE PROTEIN"/>
    <property type="match status" value="1"/>
</dbReference>
<dbReference type="Proteomes" id="UP001157439">
    <property type="component" value="Unassembled WGS sequence"/>
</dbReference>